<dbReference type="AlphaFoldDB" id="K1R5V0"/>
<reference evidence="2" key="1">
    <citation type="journal article" date="2012" name="Nature">
        <title>The oyster genome reveals stress adaptation and complexity of shell formation.</title>
        <authorList>
            <person name="Zhang G."/>
            <person name="Fang X."/>
            <person name="Guo X."/>
            <person name="Li L."/>
            <person name="Luo R."/>
            <person name="Xu F."/>
            <person name="Yang P."/>
            <person name="Zhang L."/>
            <person name="Wang X."/>
            <person name="Qi H."/>
            <person name="Xiong Z."/>
            <person name="Que H."/>
            <person name="Xie Y."/>
            <person name="Holland P.W."/>
            <person name="Paps J."/>
            <person name="Zhu Y."/>
            <person name="Wu F."/>
            <person name="Chen Y."/>
            <person name="Wang J."/>
            <person name="Peng C."/>
            <person name="Meng J."/>
            <person name="Yang L."/>
            <person name="Liu J."/>
            <person name="Wen B."/>
            <person name="Zhang N."/>
            <person name="Huang Z."/>
            <person name="Zhu Q."/>
            <person name="Feng Y."/>
            <person name="Mount A."/>
            <person name="Hedgecock D."/>
            <person name="Xu Z."/>
            <person name="Liu Y."/>
            <person name="Domazet-Loso T."/>
            <person name="Du Y."/>
            <person name="Sun X."/>
            <person name="Zhang S."/>
            <person name="Liu B."/>
            <person name="Cheng P."/>
            <person name="Jiang X."/>
            <person name="Li J."/>
            <person name="Fan D."/>
            <person name="Wang W."/>
            <person name="Fu W."/>
            <person name="Wang T."/>
            <person name="Wang B."/>
            <person name="Zhang J."/>
            <person name="Peng Z."/>
            <person name="Li Y."/>
            <person name="Li N."/>
            <person name="Wang J."/>
            <person name="Chen M."/>
            <person name="He Y."/>
            <person name="Tan F."/>
            <person name="Song X."/>
            <person name="Zheng Q."/>
            <person name="Huang R."/>
            <person name="Yang H."/>
            <person name="Du X."/>
            <person name="Chen L."/>
            <person name="Yang M."/>
            <person name="Gaffney P.M."/>
            <person name="Wang S."/>
            <person name="Luo L."/>
            <person name="She Z."/>
            <person name="Ming Y."/>
            <person name="Huang W."/>
            <person name="Zhang S."/>
            <person name="Huang B."/>
            <person name="Zhang Y."/>
            <person name="Qu T."/>
            <person name="Ni P."/>
            <person name="Miao G."/>
            <person name="Wang J."/>
            <person name="Wang Q."/>
            <person name="Steinberg C.E."/>
            <person name="Wang H."/>
            <person name="Li N."/>
            <person name="Qian L."/>
            <person name="Zhang G."/>
            <person name="Li Y."/>
            <person name="Yang H."/>
            <person name="Liu X."/>
            <person name="Wang J."/>
            <person name="Yin Y."/>
            <person name="Wang J."/>
        </authorList>
    </citation>
    <scope>NUCLEOTIDE SEQUENCE [LARGE SCALE GENOMIC DNA]</scope>
    <source>
        <strain evidence="2">05x7-T-G4-1.051#20</strain>
    </source>
</reference>
<feature type="compositionally biased region" description="Basic residues" evidence="1">
    <location>
        <begin position="1"/>
        <end position="11"/>
    </location>
</feature>
<evidence type="ECO:0000256" key="1">
    <source>
        <dbReference type="SAM" id="MobiDB-lite"/>
    </source>
</evidence>
<sequence length="65" mass="7170">MSFIKKFRKSRMGASSEKDPSASGIHEISSPTGVKHNLHINIDMVTGDLILSETWKKLLKSADIS</sequence>
<proteinExistence type="predicted"/>
<dbReference type="HOGENOM" id="CLU_2851835_0_0_1"/>
<accession>K1R5V0</accession>
<name>K1R5V0_MAGGI</name>
<dbReference type="InterPro" id="IPR036936">
    <property type="entry name" value="CRIB_dom_sf"/>
</dbReference>
<dbReference type="InParanoid" id="K1R5V0"/>
<dbReference type="Pfam" id="PF00786">
    <property type="entry name" value="PBD"/>
    <property type="match status" value="1"/>
</dbReference>
<protein>
    <submittedName>
        <fullName evidence="2">Uncharacterized protein</fullName>
    </submittedName>
</protein>
<organism evidence="2">
    <name type="scientific">Magallana gigas</name>
    <name type="common">Pacific oyster</name>
    <name type="synonym">Crassostrea gigas</name>
    <dbReference type="NCBI Taxonomy" id="29159"/>
    <lineage>
        <taxon>Eukaryota</taxon>
        <taxon>Metazoa</taxon>
        <taxon>Spiralia</taxon>
        <taxon>Lophotrochozoa</taxon>
        <taxon>Mollusca</taxon>
        <taxon>Bivalvia</taxon>
        <taxon>Autobranchia</taxon>
        <taxon>Pteriomorphia</taxon>
        <taxon>Ostreida</taxon>
        <taxon>Ostreoidea</taxon>
        <taxon>Ostreidae</taxon>
        <taxon>Magallana</taxon>
    </lineage>
</organism>
<dbReference type="InterPro" id="IPR000095">
    <property type="entry name" value="CRIB_dom"/>
</dbReference>
<evidence type="ECO:0000313" key="2">
    <source>
        <dbReference type="EMBL" id="EKC41088.1"/>
    </source>
</evidence>
<feature type="region of interest" description="Disordered" evidence="1">
    <location>
        <begin position="1"/>
        <end position="31"/>
    </location>
</feature>
<dbReference type="EMBL" id="JH817540">
    <property type="protein sequence ID" value="EKC41088.1"/>
    <property type="molecule type" value="Genomic_DNA"/>
</dbReference>
<dbReference type="PROSITE" id="PS50108">
    <property type="entry name" value="CRIB"/>
    <property type="match status" value="1"/>
</dbReference>
<dbReference type="Gene3D" id="3.90.810.10">
    <property type="entry name" value="CRIB domain"/>
    <property type="match status" value="1"/>
</dbReference>
<gene>
    <name evidence="2" type="ORF">CGI_10026548</name>
</gene>